<keyword evidence="2" id="KW-1185">Reference proteome</keyword>
<comment type="caution">
    <text evidence="1">The sequence shown here is derived from an EMBL/GenBank/DDBJ whole genome shotgun (WGS) entry which is preliminary data.</text>
</comment>
<sequence length="796" mass="89743">MTMIRAIVISLLAVSSLMTLTTVFLLTNKDFYNSTSKFIKTKPNSRNGYSTAIIKGSDSESSNADTHDIISINDDDYWSRPTLKSFINFNTSDEISIVTNINESYSYPDLSPEKNPWTESDYEPTSLKPLVRASNTRRVKAALISLVRNEELNDLLGTMTQIESKFNQKFNYQWIFFNDAEFTKEFKDKTSELAAPAKCTYVKIADADWQEPEWIDLNKASLMASGFKSEVQYSDKQSYHRMCRWNSGVFFNDPAMRDLDWYWRVEPKTKYYCDIDYDVFAYMEDNDKDYGFNINLYDSPQSVATLWPTVTKNVSLPGNFTPEQRYWRGFKNPILVKENNAINHIHFNPQSPHDFAVTSSTRVQIFSAKTRQVVRTIARFTDTVYSGEFRSDGKLVVAGDATGLIQVFDASSRSILVKLQPTQHPTHVTKFHPSSLTTLLSASDDKIARLWDITSPNPIASFDDHTDYIRTGCFIPSSNLIATGSYDSVVRLYDSRAPPAEGPISQHDQGAPVESIVALNPTTLVSAGGPTVKVWDLTAGKTIKTLSNFQKTVTTLSDGGPHGLLAGSLDGHVKVFDYSSGKWDVKFGWKYGGGVLNTGISPDQKHLVTGLTSGLLSIRTRKTEPRVAQGVKKERTSASARLMKGIDYHGELEHRVVEDNNKTKKKLPLWERYLRQFRWADALDSVLCNDPETQNRITILEEIRKRGKIRVSLAGRDEASLEPLFKYLIRYTRDNRTLPVAADFLACAIEMYGPLIEKSGVLESRVNELRTVVLTEINVAQNAQRIEGMLELLADS</sequence>
<evidence type="ECO:0000313" key="2">
    <source>
        <dbReference type="Proteomes" id="UP000744676"/>
    </source>
</evidence>
<name>A0ACB6VA09_9ASCO</name>
<accession>A0ACB6VA09</accession>
<dbReference type="EMBL" id="QVQA01000005">
    <property type="protein sequence ID" value="KAF5102482.1"/>
    <property type="molecule type" value="Genomic_DNA"/>
</dbReference>
<gene>
    <name evidence="1" type="ORF">D0Z00_000409</name>
</gene>
<organism evidence="1 2">
    <name type="scientific">Geotrichum galactomycetum</name>
    <dbReference type="NCBI Taxonomy" id="27317"/>
    <lineage>
        <taxon>Eukaryota</taxon>
        <taxon>Fungi</taxon>
        <taxon>Dikarya</taxon>
        <taxon>Ascomycota</taxon>
        <taxon>Saccharomycotina</taxon>
        <taxon>Dipodascomycetes</taxon>
        <taxon>Dipodascales</taxon>
        <taxon>Dipodascaceae</taxon>
        <taxon>Geotrichum</taxon>
    </lineage>
</organism>
<evidence type="ECO:0000313" key="1">
    <source>
        <dbReference type="EMBL" id="KAF5102482.1"/>
    </source>
</evidence>
<protein>
    <submittedName>
        <fullName evidence="1">Uncharacterized protein</fullName>
    </submittedName>
</protein>
<proteinExistence type="predicted"/>
<reference evidence="1 2" key="1">
    <citation type="journal article" date="2020" name="Front. Microbiol.">
        <title>Phenotypic and Genetic Characterization of the Cheese Ripening Yeast Geotrichum candidum.</title>
        <authorList>
            <person name="Perkins V."/>
            <person name="Vignola S."/>
            <person name="Lessard M.H."/>
            <person name="Plante P.L."/>
            <person name="Corbeil J."/>
            <person name="Dugat-Bony E."/>
            <person name="Frenette M."/>
            <person name="Labrie S."/>
        </authorList>
    </citation>
    <scope>NUCLEOTIDE SEQUENCE [LARGE SCALE GENOMIC DNA]</scope>
    <source>
        <strain evidence="1 2">LMA-1147</strain>
    </source>
</reference>
<dbReference type="Proteomes" id="UP000744676">
    <property type="component" value="Unassembled WGS sequence"/>
</dbReference>